<feature type="region of interest" description="Disordered" evidence="1">
    <location>
        <begin position="495"/>
        <end position="529"/>
    </location>
</feature>
<keyword evidence="2" id="KW-0472">Membrane</keyword>
<dbReference type="Proteomes" id="UP001221757">
    <property type="component" value="Unassembled WGS sequence"/>
</dbReference>
<evidence type="ECO:0000313" key="4">
    <source>
        <dbReference type="Proteomes" id="UP001221757"/>
    </source>
</evidence>
<feature type="non-terminal residue" evidence="3">
    <location>
        <position position="593"/>
    </location>
</feature>
<sequence length="593" mass="65608">MDHQVSPLHGEFASGGNETDATGPTKAFFPNAQHFVVSGGQFTNVTNYLTNSDPADSDLRTIPLGDLDLRHEICLGAASGIVSRRTASSCVRRVYSARVEGRAANMTVAVYAGSTAEAEWQMDLAKYCGLHHPSIVQVYAAARSYGLNATIFHGDLIPIQHFFWLYRHSPISTVYLHGYFGIAFNDVSIYIKSVSTARLRSASYTPWIRRTTGGLCIDLTPSTAEQTLYPYSLSENLSGTPITLLGPDQDSAIISALTLHHYHEICYWSLSRTQDYALRPDMPVHVGGIIVGQDDLDSEIAYLPKCDIMDYGWSQKHSELINEPVIMENGWTRFTCSGDLQIFRTVSVCDAVRCLPCSWLVQANYILSRLRNPSSYNNIVLASSIHYALDIFGDVFSEGYIFMCPLNHLRTGDSSQFRRPECPAYWSLDASGREGVALDGVRVPGAAFKAEIWGWSWDSTVYAGLRKFHHGKGFNPDGPDVALHLGSPLYRFSSPFTDEEPDNRGTVRVDDSKSNDEISDGASLRDGPHRPAVEEFPPTYIAGVEVSHHMATRAPGFLLLMMIVLLAFLLLVVYPNPTHILLVVVPVIFAVRQ</sequence>
<dbReference type="EMBL" id="JARKIE010000275">
    <property type="protein sequence ID" value="KAJ7658913.1"/>
    <property type="molecule type" value="Genomic_DNA"/>
</dbReference>
<accession>A0AAD7CR77</accession>
<feature type="transmembrane region" description="Helical" evidence="2">
    <location>
        <begin position="556"/>
        <end position="574"/>
    </location>
</feature>
<evidence type="ECO:0000256" key="2">
    <source>
        <dbReference type="SAM" id="Phobius"/>
    </source>
</evidence>
<gene>
    <name evidence="3" type="ORF">B0H17DRAFT_1185580</name>
</gene>
<feature type="compositionally biased region" description="Basic and acidic residues" evidence="1">
    <location>
        <begin position="502"/>
        <end position="516"/>
    </location>
</feature>
<name>A0AAD7CR77_MYCRO</name>
<proteinExistence type="predicted"/>
<evidence type="ECO:0000313" key="3">
    <source>
        <dbReference type="EMBL" id="KAJ7658913.1"/>
    </source>
</evidence>
<organism evidence="3 4">
    <name type="scientific">Mycena rosella</name>
    <name type="common">Pink bonnet</name>
    <name type="synonym">Agaricus rosellus</name>
    <dbReference type="NCBI Taxonomy" id="1033263"/>
    <lineage>
        <taxon>Eukaryota</taxon>
        <taxon>Fungi</taxon>
        <taxon>Dikarya</taxon>
        <taxon>Basidiomycota</taxon>
        <taxon>Agaricomycotina</taxon>
        <taxon>Agaricomycetes</taxon>
        <taxon>Agaricomycetidae</taxon>
        <taxon>Agaricales</taxon>
        <taxon>Marasmiineae</taxon>
        <taxon>Mycenaceae</taxon>
        <taxon>Mycena</taxon>
    </lineage>
</organism>
<evidence type="ECO:0000256" key="1">
    <source>
        <dbReference type="SAM" id="MobiDB-lite"/>
    </source>
</evidence>
<feature type="region of interest" description="Disordered" evidence="1">
    <location>
        <begin position="1"/>
        <end position="25"/>
    </location>
</feature>
<keyword evidence="4" id="KW-1185">Reference proteome</keyword>
<protein>
    <submittedName>
        <fullName evidence="3">Uncharacterized protein</fullName>
    </submittedName>
</protein>
<reference evidence="3" key="1">
    <citation type="submission" date="2023-03" db="EMBL/GenBank/DDBJ databases">
        <title>Massive genome expansion in bonnet fungi (Mycena s.s.) driven by repeated elements and novel gene families across ecological guilds.</title>
        <authorList>
            <consortium name="Lawrence Berkeley National Laboratory"/>
            <person name="Harder C.B."/>
            <person name="Miyauchi S."/>
            <person name="Viragh M."/>
            <person name="Kuo A."/>
            <person name="Thoen E."/>
            <person name="Andreopoulos B."/>
            <person name="Lu D."/>
            <person name="Skrede I."/>
            <person name="Drula E."/>
            <person name="Henrissat B."/>
            <person name="Morin E."/>
            <person name="Kohler A."/>
            <person name="Barry K."/>
            <person name="LaButti K."/>
            <person name="Morin E."/>
            <person name="Salamov A."/>
            <person name="Lipzen A."/>
            <person name="Mereny Z."/>
            <person name="Hegedus B."/>
            <person name="Baldrian P."/>
            <person name="Stursova M."/>
            <person name="Weitz H."/>
            <person name="Taylor A."/>
            <person name="Grigoriev I.V."/>
            <person name="Nagy L.G."/>
            <person name="Martin F."/>
            <person name="Kauserud H."/>
        </authorList>
    </citation>
    <scope>NUCLEOTIDE SEQUENCE</scope>
    <source>
        <strain evidence="3">CBHHK067</strain>
    </source>
</reference>
<keyword evidence="2" id="KW-1133">Transmembrane helix</keyword>
<comment type="caution">
    <text evidence="3">The sequence shown here is derived from an EMBL/GenBank/DDBJ whole genome shotgun (WGS) entry which is preliminary data.</text>
</comment>
<dbReference type="AlphaFoldDB" id="A0AAD7CR77"/>
<keyword evidence="2" id="KW-0812">Transmembrane</keyword>